<evidence type="ECO:0000256" key="6">
    <source>
        <dbReference type="ARBA" id="ARBA00023136"/>
    </source>
</evidence>
<dbReference type="AlphaFoldDB" id="A0A8J6TB28"/>
<name>A0A8J6TB28_9BACT</name>
<dbReference type="InterPro" id="IPR003400">
    <property type="entry name" value="ExbD"/>
</dbReference>
<keyword evidence="5 8" id="KW-1133">Transmembrane helix</keyword>
<dbReference type="GO" id="GO:0005886">
    <property type="term" value="C:plasma membrane"/>
    <property type="evidence" value="ECO:0007669"/>
    <property type="project" value="UniProtKB-SubCell"/>
</dbReference>
<organism evidence="9 10">
    <name type="scientific">Candidatus Desulfobia pelagia</name>
    <dbReference type="NCBI Taxonomy" id="2841692"/>
    <lineage>
        <taxon>Bacteria</taxon>
        <taxon>Pseudomonadati</taxon>
        <taxon>Thermodesulfobacteriota</taxon>
        <taxon>Desulfobulbia</taxon>
        <taxon>Desulfobulbales</taxon>
        <taxon>Desulfobulbaceae</taxon>
        <taxon>Candidatus Desulfobia</taxon>
    </lineage>
</organism>
<dbReference type="Proteomes" id="UP000614424">
    <property type="component" value="Unassembled WGS sequence"/>
</dbReference>
<feature type="transmembrane region" description="Helical" evidence="8">
    <location>
        <begin position="21"/>
        <end position="39"/>
    </location>
</feature>
<dbReference type="Pfam" id="PF02472">
    <property type="entry name" value="ExbD"/>
    <property type="match status" value="1"/>
</dbReference>
<comment type="similarity">
    <text evidence="2 7">Belongs to the ExbD/TolR family.</text>
</comment>
<evidence type="ECO:0000256" key="8">
    <source>
        <dbReference type="SAM" id="Phobius"/>
    </source>
</evidence>
<evidence type="ECO:0000256" key="4">
    <source>
        <dbReference type="ARBA" id="ARBA00022692"/>
    </source>
</evidence>
<comment type="subcellular location">
    <subcellularLocation>
        <location evidence="1">Cell membrane</location>
        <topology evidence="1">Single-pass membrane protein</topology>
    </subcellularLocation>
    <subcellularLocation>
        <location evidence="7">Cell membrane</location>
        <topology evidence="7">Single-pass type II membrane protein</topology>
    </subcellularLocation>
</comment>
<dbReference type="EMBL" id="JACNJZ010000036">
    <property type="protein sequence ID" value="MBC8316476.1"/>
    <property type="molecule type" value="Genomic_DNA"/>
</dbReference>
<protein>
    <submittedName>
        <fullName evidence="9">Biopolymer transporter ExbD</fullName>
    </submittedName>
</protein>
<dbReference type="PANTHER" id="PTHR30558">
    <property type="entry name" value="EXBD MEMBRANE COMPONENT OF PMF-DRIVEN MACROMOLECULE IMPORT SYSTEM"/>
    <property type="match status" value="1"/>
</dbReference>
<evidence type="ECO:0000256" key="1">
    <source>
        <dbReference type="ARBA" id="ARBA00004162"/>
    </source>
</evidence>
<gene>
    <name evidence="9" type="ORF">H8E41_01125</name>
</gene>
<evidence type="ECO:0000256" key="5">
    <source>
        <dbReference type="ARBA" id="ARBA00022989"/>
    </source>
</evidence>
<proteinExistence type="inferred from homology"/>
<evidence type="ECO:0000256" key="2">
    <source>
        <dbReference type="ARBA" id="ARBA00005811"/>
    </source>
</evidence>
<keyword evidence="3" id="KW-1003">Cell membrane</keyword>
<keyword evidence="6 8" id="KW-0472">Membrane</keyword>
<dbReference type="GO" id="GO:0022857">
    <property type="term" value="F:transmembrane transporter activity"/>
    <property type="evidence" value="ECO:0007669"/>
    <property type="project" value="InterPro"/>
</dbReference>
<evidence type="ECO:0000256" key="3">
    <source>
        <dbReference type="ARBA" id="ARBA00022475"/>
    </source>
</evidence>
<keyword evidence="7" id="KW-0813">Transport</keyword>
<dbReference type="GO" id="GO:0015031">
    <property type="term" value="P:protein transport"/>
    <property type="evidence" value="ECO:0007669"/>
    <property type="project" value="UniProtKB-KW"/>
</dbReference>
<comment type="caution">
    <text evidence="9">The sequence shown here is derived from an EMBL/GenBank/DDBJ whole genome shotgun (WGS) entry which is preliminary data.</text>
</comment>
<reference evidence="9 10" key="1">
    <citation type="submission" date="2020-08" db="EMBL/GenBank/DDBJ databases">
        <title>Bridging the membrane lipid divide: bacteria of the FCB group superphylum have the potential to synthesize archaeal ether lipids.</title>
        <authorList>
            <person name="Villanueva L."/>
            <person name="Von Meijenfeldt F.A.B."/>
            <person name="Westbye A.B."/>
            <person name="Yadav S."/>
            <person name="Hopmans E.C."/>
            <person name="Dutilh B.E."/>
            <person name="Sinninghe Damste J.S."/>
        </authorList>
    </citation>
    <scope>NUCLEOTIDE SEQUENCE [LARGE SCALE GENOMIC DNA]</scope>
    <source>
        <strain evidence="9">NIOZ-UU47</strain>
    </source>
</reference>
<evidence type="ECO:0000313" key="9">
    <source>
        <dbReference type="EMBL" id="MBC8316476.1"/>
    </source>
</evidence>
<keyword evidence="4 7" id="KW-0812">Transmembrane</keyword>
<evidence type="ECO:0000313" key="10">
    <source>
        <dbReference type="Proteomes" id="UP000614424"/>
    </source>
</evidence>
<sequence>MKIRRGIKKQPRIEMLPLIDIVFLLLVFFIYAMLSMSIHRSQPVQLPKSSSIQLDTDKAISVTIQDQGGVITLFVDEEKVPMNSLTAVLLEKTENRKKEKSKVQVFGDQSVSYQDLFQVLDSIKASDIHDIALTAEKTQTKE</sequence>
<dbReference type="Gene3D" id="3.30.420.270">
    <property type="match status" value="1"/>
</dbReference>
<evidence type="ECO:0000256" key="7">
    <source>
        <dbReference type="RuleBase" id="RU003879"/>
    </source>
</evidence>
<accession>A0A8J6TB28</accession>
<keyword evidence="7" id="KW-0653">Protein transport</keyword>